<protein>
    <submittedName>
        <fullName evidence="1">Uncharacterized protein</fullName>
    </submittedName>
</protein>
<accession>A0AAD4XHB3</accession>
<dbReference type="EMBL" id="JAJJMB010009609">
    <property type="protein sequence ID" value="KAI3912778.1"/>
    <property type="molecule type" value="Genomic_DNA"/>
</dbReference>
<keyword evidence="2" id="KW-1185">Reference proteome</keyword>
<dbReference type="Proteomes" id="UP001202328">
    <property type="component" value="Unassembled WGS sequence"/>
</dbReference>
<evidence type="ECO:0000313" key="1">
    <source>
        <dbReference type="EMBL" id="KAI3912778.1"/>
    </source>
</evidence>
<comment type="caution">
    <text evidence="1">The sequence shown here is derived from an EMBL/GenBank/DDBJ whole genome shotgun (WGS) entry which is preliminary data.</text>
</comment>
<feature type="non-terminal residue" evidence="1">
    <location>
        <position position="54"/>
    </location>
</feature>
<gene>
    <name evidence="1" type="ORF">MKW98_005698</name>
</gene>
<proteinExistence type="predicted"/>
<evidence type="ECO:0000313" key="2">
    <source>
        <dbReference type="Proteomes" id="UP001202328"/>
    </source>
</evidence>
<name>A0AAD4XHB3_9MAGN</name>
<reference evidence="1" key="1">
    <citation type="submission" date="2022-04" db="EMBL/GenBank/DDBJ databases">
        <title>A functionally conserved STORR gene fusion in Papaver species that diverged 16.8 million years ago.</title>
        <authorList>
            <person name="Catania T."/>
        </authorList>
    </citation>
    <scope>NUCLEOTIDE SEQUENCE</scope>
    <source>
        <strain evidence="1">S-188037</strain>
    </source>
</reference>
<organism evidence="1 2">
    <name type="scientific">Papaver atlanticum</name>
    <dbReference type="NCBI Taxonomy" id="357466"/>
    <lineage>
        <taxon>Eukaryota</taxon>
        <taxon>Viridiplantae</taxon>
        <taxon>Streptophyta</taxon>
        <taxon>Embryophyta</taxon>
        <taxon>Tracheophyta</taxon>
        <taxon>Spermatophyta</taxon>
        <taxon>Magnoliopsida</taxon>
        <taxon>Ranunculales</taxon>
        <taxon>Papaveraceae</taxon>
        <taxon>Papaveroideae</taxon>
        <taxon>Papaver</taxon>
    </lineage>
</organism>
<sequence>MIESEIVVTGNEPFHLGVGRCEIQDCIRSMRFEEGDEIQVMQEMVADAKSGVTN</sequence>
<dbReference type="AlphaFoldDB" id="A0AAD4XHB3"/>